<evidence type="ECO:0000256" key="1">
    <source>
        <dbReference type="RuleBase" id="RU363044"/>
    </source>
</evidence>
<dbReference type="CDD" id="cd18809">
    <property type="entry name" value="SF1_C_RecD"/>
    <property type="match status" value="1"/>
</dbReference>
<keyword evidence="1" id="KW-0547">Nucleotide-binding</keyword>
<keyword evidence="1" id="KW-0378">Hydrolase</keyword>
<evidence type="ECO:0000313" key="4">
    <source>
        <dbReference type="EMBL" id="KAF5336908.1"/>
    </source>
</evidence>
<dbReference type="InterPro" id="IPR027417">
    <property type="entry name" value="P-loop_NTPase"/>
</dbReference>
<dbReference type="Gene3D" id="3.40.50.300">
    <property type="entry name" value="P-loop containing nucleotide triphosphate hydrolases"/>
    <property type="match status" value="2"/>
</dbReference>
<dbReference type="PANTHER" id="PTHR47642:SF5">
    <property type="entry name" value="ATP-DEPENDENT DNA HELICASE"/>
    <property type="match status" value="1"/>
</dbReference>
<dbReference type="SUPFAM" id="SSF52540">
    <property type="entry name" value="P-loop containing nucleoside triphosphate hydrolases"/>
    <property type="match status" value="2"/>
</dbReference>
<dbReference type="Proteomes" id="UP000541558">
    <property type="component" value="Unassembled WGS sequence"/>
</dbReference>
<protein>
    <recommendedName>
        <fullName evidence="1">ATP-dependent DNA helicase</fullName>
        <ecNumber evidence="1">5.6.2.3</ecNumber>
    </recommendedName>
</protein>
<dbReference type="GO" id="GO:0005524">
    <property type="term" value="F:ATP binding"/>
    <property type="evidence" value="ECO:0007669"/>
    <property type="project" value="UniProtKB-KW"/>
</dbReference>
<keyword evidence="5" id="KW-1185">Reference proteome</keyword>
<dbReference type="PANTHER" id="PTHR47642">
    <property type="entry name" value="ATP-DEPENDENT DNA HELICASE"/>
    <property type="match status" value="1"/>
</dbReference>
<sequence>MASMFSSVVQQDGPLVTFADIGEGTGKSALICHIISWAKKKYKTKNIAVTAPTGIAARNVSLSRGVGGRSIHAWAGIWTGKEDIDTLVGRVERSEAAKQRWLDVKILIIDEVSMLDGCLFDKLEYIARRIRETDDHFGGIQLVVTGDFFQLPPVPDFSRPGSTLFAFEAKSWGDCFDSGPIFLERIFRQKNQAFIRLLSAIRVGKIRPEHVAMLRVMQRPLKYEDGIEPAQLYSRRDEVESYNLTRLHQIQGRETVYKSVGAQVMLLKNIPIPGEHVNGDIGRVVEFLRIDDAIRCNIPIVGVHPKEPNSVAQVDHRLGLSDRRFDINGMWPLVLFTDGQTLLCPPQRFAVTDSKGTMQASRFQIPLILAWAISIHKSQGQTFPRVVVDLARVFEYGQMYVALSRATTPRGLEIRNLPPDLGGLKMAHPKVLRWYNTWIDDVSTS</sequence>
<dbReference type="OrthoDB" id="432234at2759"/>
<comment type="similarity">
    <text evidence="1">Belongs to the helicase family.</text>
</comment>
<keyword evidence="1" id="KW-0234">DNA repair</keyword>
<dbReference type="InterPro" id="IPR051055">
    <property type="entry name" value="PIF1_helicase"/>
</dbReference>
<evidence type="ECO:0000259" key="3">
    <source>
        <dbReference type="Pfam" id="PF13538"/>
    </source>
</evidence>
<keyword evidence="1" id="KW-0347">Helicase</keyword>
<accession>A0A8H5CA20</accession>
<gene>
    <name evidence="4" type="ORF">D9611_003446</name>
</gene>
<dbReference type="Pfam" id="PF13538">
    <property type="entry name" value="UvrD_C_2"/>
    <property type="match status" value="1"/>
</dbReference>
<dbReference type="GO" id="GO:0006310">
    <property type="term" value="P:DNA recombination"/>
    <property type="evidence" value="ECO:0007669"/>
    <property type="project" value="UniProtKB-KW"/>
</dbReference>
<dbReference type="InterPro" id="IPR010285">
    <property type="entry name" value="DNA_helicase_pif1-like_DEAD"/>
</dbReference>
<keyword evidence="1" id="KW-0233">DNA recombination</keyword>
<feature type="domain" description="DNA helicase Pif1-like DEAD-box helicase" evidence="2">
    <location>
        <begin position="5"/>
        <end position="207"/>
    </location>
</feature>
<name>A0A8H5CA20_9AGAR</name>
<evidence type="ECO:0000313" key="5">
    <source>
        <dbReference type="Proteomes" id="UP000541558"/>
    </source>
</evidence>
<organism evidence="4 5">
    <name type="scientific">Ephemerocybe angulata</name>
    <dbReference type="NCBI Taxonomy" id="980116"/>
    <lineage>
        <taxon>Eukaryota</taxon>
        <taxon>Fungi</taxon>
        <taxon>Dikarya</taxon>
        <taxon>Basidiomycota</taxon>
        <taxon>Agaricomycotina</taxon>
        <taxon>Agaricomycetes</taxon>
        <taxon>Agaricomycetidae</taxon>
        <taxon>Agaricales</taxon>
        <taxon>Agaricineae</taxon>
        <taxon>Psathyrellaceae</taxon>
        <taxon>Ephemerocybe</taxon>
    </lineage>
</organism>
<comment type="catalytic activity">
    <reaction evidence="1">
        <text>ATP + H2O = ADP + phosphate + H(+)</text>
        <dbReference type="Rhea" id="RHEA:13065"/>
        <dbReference type="ChEBI" id="CHEBI:15377"/>
        <dbReference type="ChEBI" id="CHEBI:15378"/>
        <dbReference type="ChEBI" id="CHEBI:30616"/>
        <dbReference type="ChEBI" id="CHEBI:43474"/>
        <dbReference type="ChEBI" id="CHEBI:456216"/>
        <dbReference type="EC" id="5.6.2.3"/>
    </reaction>
</comment>
<dbReference type="GO" id="GO:0000723">
    <property type="term" value="P:telomere maintenance"/>
    <property type="evidence" value="ECO:0007669"/>
    <property type="project" value="InterPro"/>
</dbReference>
<dbReference type="InterPro" id="IPR027785">
    <property type="entry name" value="UvrD-like_helicase_C"/>
</dbReference>
<proteinExistence type="inferred from homology"/>
<dbReference type="EC" id="5.6.2.3" evidence="1"/>
<evidence type="ECO:0000259" key="2">
    <source>
        <dbReference type="Pfam" id="PF05970"/>
    </source>
</evidence>
<reference evidence="4 5" key="1">
    <citation type="journal article" date="2020" name="ISME J.">
        <title>Uncovering the hidden diversity of litter-decomposition mechanisms in mushroom-forming fungi.</title>
        <authorList>
            <person name="Floudas D."/>
            <person name="Bentzer J."/>
            <person name="Ahren D."/>
            <person name="Johansson T."/>
            <person name="Persson P."/>
            <person name="Tunlid A."/>
        </authorList>
    </citation>
    <scope>NUCLEOTIDE SEQUENCE [LARGE SCALE GENOMIC DNA]</scope>
    <source>
        <strain evidence="4 5">CBS 175.51</strain>
    </source>
</reference>
<keyword evidence="1" id="KW-0227">DNA damage</keyword>
<comment type="cofactor">
    <cofactor evidence="1">
        <name>Mg(2+)</name>
        <dbReference type="ChEBI" id="CHEBI:18420"/>
    </cofactor>
</comment>
<dbReference type="Pfam" id="PF05970">
    <property type="entry name" value="PIF1"/>
    <property type="match status" value="1"/>
</dbReference>
<keyword evidence="1" id="KW-0067">ATP-binding</keyword>
<dbReference type="EMBL" id="JAACJK010000057">
    <property type="protein sequence ID" value="KAF5336908.1"/>
    <property type="molecule type" value="Genomic_DNA"/>
</dbReference>
<dbReference type="AlphaFoldDB" id="A0A8H5CA20"/>
<dbReference type="GO" id="GO:0016787">
    <property type="term" value="F:hydrolase activity"/>
    <property type="evidence" value="ECO:0007669"/>
    <property type="project" value="UniProtKB-KW"/>
</dbReference>
<feature type="domain" description="UvrD-like helicase C-terminal" evidence="3">
    <location>
        <begin position="369"/>
        <end position="408"/>
    </location>
</feature>
<comment type="caution">
    <text evidence="4">The sequence shown here is derived from an EMBL/GenBank/DDBJ whole genome shotgun (WGS) entry which is preliminary data.</text>
</comment>
<dbReference type="GO" id="GO:0043139">
    <property type="term" value="F:5'-3' DNA helicase activity"/>
    <property type="evidence" value="ECO:0007669"/>
    <property type="project" value="UniProtKB-EC"/>
</dbReference>
<dbReference type="GO" id="GO:0006281">
    <property type="term" value="P:DNA repair"/>
    <property type="evidence" value="ECO:0007669"/>
    <property type="project" value="UniProtKB-KW"/>
</dbReference>